<name>A0A3D8RCJ5_9HELO</name>
<accession>A0A3D8RCJ5</accession>
<comment type="caution">
    <text evidence="2">The sequence shown here is derived from an EMBL/GenBank/DDBJ whole genome shotgun (WGS) entry which is preliminary data.</text>
</comment>
<dbReference type="OrthoDB" id="4590138at2759"/>
<dbReference type="PANTHER" id="PTHR39474">
    <property type="entry name" value="UNNAMED PRODUCT"/>
    <property type="match status" value="1"/>
</dbReference>
<dbReference type="EMBL" id="PDLN01000011">
    <property type="protein sequence ID" value="RDW71769.1"/>
    <property type="molecule type" value="Genomic_DNA"/>
</dbReference>
<evidence type="ECO:0000313" key="2">
    <source>
        <dbReference type="EMBL" id="RDW71769.1"/>
    </source>
</evidence>
<reference evidence="2 3" key="1">
    <citation type="journal article" date="2018" name="IMA Fungus">
        <title>IMA Genome-F 9: Draft genome sequence of Annulohypoxylon stygium, Aspergillus mulundensis, Berkeleyomyces basicola (syn. Thielaviopsis basicola), Ceratocystis smalleyi, two Cercospora beticola strains, Coleophoma cylindrospora, Fusarium fracticaudum, Phialophora cf. hyalina, and Morchella septimelata.</title>
        <authorList>
            <person name="Wingfield B.D."/>
            <person name="Bills G.F."/>
            <person name="Dong Y."/>
            <person name="Huang W."/>
            <person name="Nel W.J."/>
            <person name="Swalarsk-Parry B.S."/>
            <person name="Vaghefi N."/>
            <person name="Wilken P.M."/>
            <person name="An Z."/>
            <person name="de Beer Z.W."/>
            <person name="De Vos L."/>
            <person name="Chen L."/>
            <person name="Duong T.A."/>
            <person name="Gao Y."/>
            <person name="Hammerbacher A."/>
            <person name="Kikkert J.R."/>
            <person name="Li Y."/>
            <person name="Li H."/>
            <person name="Li K."/>
            <person name="Li Q."/>
            <person name="Liu X."/>
            <person name="Ma X."/>
            <person name="Naidoo K."/>
            <person name="Pethybridge S.J."/>
            <person name="Sun J."/>
            <person name="Steenkamp E.T."/>
            <person name="van der Nest M.A."/>
            <person name="van Wyk S."/>
            <person name="Wingfield M.J."/>
            <person name="Xiong C."/>
            <person name="Yue Q."/>
            <person name="Zhang X."/>
        </authorList>
    </citation>
    <scope>NUCLEOTIDE SEQUENCE [LARGE SCALE GENOMIC DNA]</scope>
    <source>
        <strain evidence="2 3">BP5796</strain>
    </source>
</reference>
<proteinExistence type="predicted"/>
<gene>
    <name evidence="2" type="ORF">BP5796_07803</name>
</gene>
<dbReference type="PANTHER" id="PTHR39474:SF1">
    <property type="entry name" value="FUNGAL SPECIFIC TRANSCRIPTION FACTOR"/>
    <property type="match status" value="1"/>
</dbReference>
<feature type="compositionally biased region" description="Polar residues" evidence="1">
    <location>
        <begin position="1"/>
        <end position="10"/>
    </location>
</feature>
<protein>
    <submittedName>
        <fullName evidence="2">Uncharacterized protein</fullName>
    </submittedName>
</protein>
<dbReference type="AlphaFoldDB" id="A0A3D8RCJ5"/>
<keyword evidence="3" id="KW-1185">Reference proteome</keyword>
<organism evidence="2 3">
    <name type="scientific">Coleophoma crateriformis</name>
    <dbReference type="NCBI Taxonomy" id="565419"/>
    <lineage>
        <taxon>Eukaryota</taxon>
        <taxon>Fungi</taxon>
        <taxon>Dikarya</taxon>
        <taxon>Ascomycota</taxon>
        <taxon>Pezizomycotina</taxon>
        <taxon>Leotiomycetes</taxon>
        <taxon>Helotiales</taxon>
        <taxon>Dermateaceae</taxon>
        <taxon>Coleophoma</taxon>
    </lineage>
</organism>
<evidence type="ECO:0000256" key="1">
    <source>
        <dbReference type="SAM" id="MobiDB-lite"/>
    </source>
</evidence>
<sequence length="105" mass="10992">MSSTNTTSSADGPAGTPAKTPLPLPPSGGEEVTKLDVSGSGASIKLDHLGPMVINTDGTMGRISNWQAMTEAEQTNTLRVLGRRNEERMKVLREKAGLNADGDAQ</sequence>
<feature type="region of interest" description="Disordered" evidence="1">
    <location>
        <begin position="1"/>
        <end position="42"/>
    </location>
</feature>
<dbReference type="Proteomes" id="UP000256328">
    <property type="component" value="Unassembled WGS sequence"/>
</dbReference>
<evidence type="ECO:0000313" key="3">
    <source>
        <dbReference type="Proteomes" id="UP000256328"/>
    </source>
</evidence>